<gene>
    <name evidence="2" type="ORF">QCO44_03450</name>
</gene>
<comment type="caution">
    <text evidence="2">The sequence shown here is derived from an EMBL/GenBank/DDBJ whole genome shotgun (WGS) entry which is preliminary data.</text>
</comment>
<sequence length="255" mass="29815">MEELLREMHAWMRDYMKSFYTEDAEIQQAIRMKEVHTGYVTAIAKDLAKHLGLTGHDADLAEIMGLFHDVGRFRQFTLYRTFNDAESEDHAALGLKVLAELPFLPRLSPEDAELVRFAILNHNKKEIAPTEDARQLLFARLLRDVDKLDIFRVLRPFLAPPDGSGISPDFLEKFIAGEQVDYTKIRTLDDRKLVRLMWVYDVNFSWTLRRVRERGYIRDIIAHLPETPRLELGVQRLLTYVEEKCAKEDKIEIKK</sequence>
<dbReference type="Pfam" id="PF01966">
    <property type="entry name" value="HD"/>
    <property type="match status" value="1"/>
</dbReference>
<dbReference type="NCBIfam" id="TIGR00277">
    <property type="entry name" value="HDIG"/>
    <property type="match status" value="1"/>
</dbReference>
<protein>
    <submittedName>
        <fullName evidence="2">HD domain-containing protein</fullName>
    </submittedName>
</protein>
<accession>A0ABV3X5A5</accession>
<dbReference type="CDD" id="cd00077">
    <property type="entry name" value="HDc"/>
    <property type="match status" value="1"/>
</dbReference>
<proteinExistence type="predicted"/>
<evidence type="ECO:0000313" key="3">
    <source>
        <dbReference type="Proteomes" id="UP001559623"/>
    </source>
</evidence>
<keyword evidence="3" id="KW-1185">Reference proteome</keyword>
<dbReference type="EMBL" id="JARVLH010000002">
    <property type="protein sequence ID" value="MEX5284698.1"/>
    <property type="molecule type" value="Genomic_DNA"/>
</dbReference>
<reference evidence="2 3" key="1">
    <citation type="submission" date="2023-04" db="EMBL/GenBank/DDBJ databases">
        <title>Genome Sequence of Selenomonas sputigena ATCC 33150.</title>
        <authorList>
            <person name="Miller D.P."/>
            <person name="Anvari S."/>
            <person name="Polson S.W."/>
            <person name="Macdonald M."/>
            <person name="Mcdowell J.V."/>
        </authorList>
    </citation>
    <scope>NUCLEOTIDE SEQUENCE [LARGE SCALE GENOMIC DNA]</scope>
    <source>
        <strain evidence="2 3">ATCC 33150</strain>
    </source>
</reference>
<dbReference type="SUPFAM" id="SSF109604">
    <property type="entry name" value="HD-domain/PDEase-like"/>
    <property type="match status" value="1"/>
</dbReference>
<dbReference type="InterPro" id="IPR006674">
    <property type="entry name" value="HD_domain"/>
</dbReference>
<dbReference type="InterPro" id="IPR006675">
    <property type="entry name" value="HDIG_dom"/>
</dbReference>
<organism evidence="2 3">
    <name type="scientific">Selenomonas sputigena</name>
    <dbReference type="NCBI Taxonomy" id="69823"/>
    <lineage>
        <taxon>Bacteria</taxon>
        <taxon>Bacillati</taxon>
        <taxon>Bacillota</taxon>
        <taxon>Negativicutes</taxon>
        <taxon>Selenomonadales</taxon>
        <taxon>Selenomonadaceae</taxon>
        <taxon>Selenomonas</taxon>
    </lineage>
</organism>
<dbReference type="Gene3D" id="1.10.3210.10">
    <property type="entry name" value="Hypothetical protein af1432"/>
    <property type="match status" value="1"/>
</dbReference>
<evidence type="ECO:0000313" key="2">
    <source>
        <dbReference type="EMBL" id="MEX5284698.1"/>
    </source>
</evidence>
<feature type="domain" description="HD" evidence="1">
    <location>
        <begin position="36"/>
        <end position="149"/>
    </location>
</feature>
<dbReference type="RefSeq" id="WP_368846428.1">
    <property type="nucleotide sequence ID" value="NZ_CP194411.1"/>
</dbReference>
<name>A0ABV3X5A5_9FIRM</name>
<dbReference type="InterPro" id="IPR003607">
    <property type="entry name" value="HD/PDEase_dom"/>
</dbReference>
<evidence type="ECO:0000259" key="1">
    <source>
        <dbReference type="Pfam" id="PF01966"/>
    </source>
</evidence>
<dbReference type="Proteomes" id="UP001559623">
    <property type="component" value="Unassembled WGS sequence"/>
</dbReference>